<comment type="caution">
    <text evidence="2">The sequence shown here is derived from an EMBL/GenBank/DDBJ whole genome shotgun (WGS) entry which is preliminary data.</text>
</comment>
<dbReference type="InterPro" id="IPR000182">
    <property type="entry name" value="GNAT_dom"/>
</dbReference>
<keyword evidence="2" id="KW-0808">Transferase</keyword>
<dbReference type="InterPro" id="IPR016181">
    <property type="entry name" value="Acyl_CoA_acyltransferase"/>
</dbReference>
<organism evidence="2 3">
    <name type="scientific">Actinoplanes campanulatus</name>
    <dbReference type="NCBI Taxonomy" id="113559"/>
    <lineage>
        <taxon>Bacteria</taxon>
        <taxon>Bacillati</taxon>
        <taxon>Actinomycetota</taxon>
        <taxon>Actinomycetes</taxon>
        <taxon>Micromonosporales</taxon>
        <taxon>Micromonosporaceae</taxon>
        <taxon>Actinoplanes</taxon>
    </lineage>
</organism>
<proteinExistence type="predicted"/>
<gene>
    <name evidence="2" type="ORF">FHR83_001342</name>
</gene>
<dbReference type="GO" id="GO:0016747">
    <property type="term" value="F:acyltransferase activity, transferring groups other than amino-acyl groups"/>
    <property type="evidence" value="ECO:0007669"/>
    <property type="project" value="InterPro"/>
</dbReference>
<evidence type="ECO:0000313" key="2">
    <source>
        <dbReference type="EMBL" id="MBB3093693.1"/>
    </source>
</evidence>
<keyword evidence="3" id="KW-1185">Reference proteome</keyword>
<reference evidence="2 3" key="1">
    <citation type="submission" date="2020-08" db="EMBL/GenBank/DDBJ databases">
        <title>Genomic Encyclopedia of Type Strains, Phase III (KMG-III): the genomes of soil and plant-associated and newly described type strains.</title>
        <authorList>
            <person name="Whitman W."/>
        </authorList>
    </citation>
    <scope>NUCLEOTIDE SEQUENCE [LARGE SCALE GENOMIC DNA]</scope>
    <source>
        <strain evidence="2 3">CECT 3287</strain>
    </source>
</reference>
<dbReference type="PANTHER" id="PTHR43792">
    <property type="entry name" value="GNAT FAMILY, PUTATIVE (AFU_ORTHOLOGUE AFUA_3G00765)-RELATED-RELATED"/>
    <property type="match status" value="1"/>
</dbReference>
<evidence type="ECO:0000259" key="1">
    <source>
        <dbReference type="PROSITE" id="PS51186"/>
    </source>
</evidence>
<accession>A0A7W5ACH6</accession>
<dbReference type="AlphaFoldDB" id="A0A7W5ACH6"/>
<dbReference type="EMBL" id="JACHXF010000002">
    <property type="protein sequence ID" value="MBB3093693.1"/>
    <property type="molecule type" value="Genomic_DNA"/>
</dbReference>
<dbReference type="PROSITE" id="PS51186">
    <property type="entry name" value="GNAT"/>
    <property type="match status" value="1"/>
</dbReference>
<protein>
    <submittedName>
        <fullName evidence="2">RimJ/RimL family protein N-acetyltransferase</fullName>
    </submittedName>
</protein>
<dbReference type="Pfam" id="PF13302">
    <property type="entry name" value="Acetyltransf_3"/>
    <property type="match status" value="1"/>
</dbReference>
<sequence length="163" mass="17999">MAMVAELATRRLRLSTFGPSDAADLHVLFSDPRTHTIGGGPFTSIGQTGRWLARRDQVRADLGFVWYGVRLNGTLIGNCGVFPGRTGAVEPEIGYLIHWPFQGRGFAGEAVGALLGECRRAGIGRVWATIRERNAASRRIVERHGMSLIRTELEDLLFYALKF</sequence>
<evidence type="ECO:0000313" key="3">
    <source>
        <dbReference type="Proteomes" id="UP000590749"/>
    </source>
</evidence>
<feature type="domain" description="N-acetyltransferase" evidence="1">
    <location>
        <begin position="12"/>
        <end position="163"/>
    </location>
</feature>
<dbReference type="Gene3D" id="3.40.630.30">
    <property type="match status" value="1"/>
</dbReference>
<dbReference type="SUPFAM" id="SSF55729">
    <property type="entry name" value="Acyl-CoA N-acyltransferases (Nat)"/>
    <property type="match status" value="1"/>
</dbReference>
<name>A0A7W5ACH6_9ACTN</name>
<dbReference type="PANTHER" id="PTHR43792:SF1">
    <property type="entry name" value="N-ACETYLTRANSFERASE DOMAIN-CONTAINING PROTEIN"/>
    <property type="match status" value="1"/>
</dbReference>
<dbReference type="Proteomes" id="UP000590749">
    <property type="component" value="Unassembled WGS sequence"/>
</dbReference>
<dbReference type="InterPro" id="IPR051531">
    <property type="entry name" value="N-acetyltransferase"/>
</dbReference>